<feature type="region of interest" description="Disordered" evidence="1">
    <location>
        <begin position="96"/>
        <end position="130"/>
    </location>
</feature>
<keyword evidence="2" id="KW-0472">Membrane</keyword>
<feature type="transmembrane region" description="Helical" evidence="2">
    <location>
        <begin position="17"/>
        <end position="42"/>
    </location>
</feature>
<comment type="caution">
    <text evidence="3">The sequence shown here is derived from an EMBL/GenBank/DDBJ whole genome shotgun (WGS) entry which is preliminary data.</text>
</comment>
<dbReference type="Proteomes" id="UP000230154">
    <property type="component" value="Unassembled WGS sequence"/>
</dbReference>
<evidence type="ECO:0000256" key="1">
    <source>
        <dbReference type="SAM" id="MobiDB-lite"/>
    </source>
</evidence>
<sequence>MGACERSALGEVLIQDVAAILAIGTAVALAAAVGVGVDLAVLDLDRDGRAQRPQDELGERLAGADLDRLVRDVARAEDRPGRIGLVRPVLPVEDDGRRHGALQGAAGLGHDLGEPAAGGHEGQAGGDGQGLARLEGVREAGPLRVQPRQVDRVDVPAGIGRQGVAGVLLVRHPGSQLLGRGVDAELEHELLAHGFSFRIAA</sequence>
<feature type="compositionally biased region" description="Gly residues" evidence="1">
    <location>
        <begin position="119"/>
        <end position="129"/>
    </location>
</feature>
<reference evidence="4" key="1">
    <citation type="submission" date="2017-09" db="EMBL/GenBank/DDBJ databases">
        <title>Depth-based differentiation of microbial function through sediment-hosted aquifers and enrichment of novel symbionts in the deep terrestrial subsurface.</title>
        <authorList>
            <person name="Probst A.J."/>
            <person name="Ladd B."/>
            <person name="Jarett J.K."/>
            <person name="Geller-Mcgrath D.E."/>
            <person name="Sieber C.M.K."/>
            <person name="Emerson J.B."/>
            <person name="Anantharaman K."/>
            <person name="Thomas B.C."/>
            <person name="Malmstrom R."/>
            <person name="Stieglmeier M."/>
            <person name="Klingl A."/>
            <person name="Woyke T."/>
            <person name="Ryan C.M."/>
            <person name="Banfield J.F."/>
        </authorList>
    </citation>
    <scope>NUCLEOTIDE SEQUENCE [LARGE SCALE GENOMIC DNA]</scope>
</reference>
<dbReference type="EMBL" id="PFCB01000023">
    <property type="protein sequence ID" value="PIR74289.1"/>
    <property type="molecule type" value="Genomic_DNA"/>
</dbReference>
<gene>
    <name evidence="3" type="ORF">COU35_03280</name>
</gene>
<keyword evidence="2" id="KW-0812">Transmembrane</keyword>
<accession>A0A2H0TQ79</accession>
<evidence type="ECO:0000256" key="2">
    <source>
        <dbReference type="SAM" id="Phobius"/>
    </source>
</evidence>
<evidence type="ECO:0000313" key="3">
    <source>
        <dbReference type="EMBL" id="PIR74289.1"/>
    </source>
</evidence>
<evidence type="ECO:0000313" key="4">
    <source>
        <dbReference type="Proteomes" id="UP000230154"/>
    </source>
</evidence>
<name>A0A2H0TQ79_9BACT</name>
<protein>
    <submittedName>
        <fullName evidence="3">Uncharacterized protein</fullName>
    </submittedName>
</protein>
<dbReference type="AlphaFoldDB" id="A0A2H0TQ79"/>
<organism evidence="3 4">
    <name type="scientific">Candidatus Magasanikbacteria bacterium CG10_big_fil_rev_8_21_14_0_10_47_10</name>
    <dbReference type="NCBI Taxonomy" id="1974652"/>
    <lineage>
        <taxon>Bacteria</taxon>
        <taxon>Candidatus Magasanikiibacteriota</taxon>
    </lineage>
</organism>
<proteinExistence type="predicted"/>
<feature type="compositionally biased region" description="Low complexity" evidence="1">
    <location>
        <begin position="101"/>
        <end position="118"/>
    </location>
</feature>
<keyword evidence="2" id="KW-1133">Transmembrane helix</keyword>